<evidence type="ECO:0000313" key="7">
    <source>
        <dbReference type="EMBL" id="CAF3851068.1"/>
    </source>
</evidence>
<evidence type="ECO:0000256" key="4">
    <source>
        <dbReference type="SAM" id="MobiDB-lite"/>
    </source>
</evidence>
<dbReference type="InterPro" id="IPR012677">
    <property type="entry name" value="Nucleotide-bd_a/b_plait_sf"/>
</dbReference>
<dbReference type="SMART" id="SM00360">
    <property type="entry name" value="RRM"/>
    <property type="match status" value="2"/>
</dbReference>
<feature type="compositionally biased region" description="Low complexity" evidence="4">
    <location>
        <begin position="231"/>
        <end position="244"/>
    </location>
</feature>
<dbReference type="EMBL" id="CAJNON010000022">
    <property type="protein sequence ID" value="CAF0799895.1"/>
    <property type="molecule type" value="Genomic_DNA"/>
</dbReference>
<dbReference type="AlphaFoldDB" id="A0A819EKR1"/>
<dbReference type="PANTHER" id="PTHR13952">
    <property type="entry name" value="U1 SMALL NUCLEAR RIBONUCLEOPROTEIN 70 KD"/>
    <property type="match status" value="1"/>
</dbReference>
<feature type="compositionally biased region" description="Basic residues" evidence="4">
    <location>
        <begin position="245"/>
        <end position="254"/>
    </location>
</feature>
<comment type="caution">
    <text evidence="7">The sequence shown here is derived from an EMBL/GenBank/DDBJ whole genome shotgun (WGS) entry which is preliminary data.</text>
</comment>
<proteinExistence type="predicted"/>
<dbReference type="InterPro" id="IPR051183">
    <property type="entry name" value="U1_U11-U12_snRNP_70-35kDa"/>
</dbReference>
<keyword evidence="2" id="KW-0539">Nucleus</keyword>
<evidence type="ECO:0000256" key="1">
    <source>
        <dbReference type="ARBA" id="ARBA00004123"/>
    </source>
</evidence>
<accession>A0A819EKR1</accession>
<dbReference type="EMBL" id="CAJOAY010001499">
    <property type="protein sequence ID" value="CAF3851068.1"/>
    <property type="molecule type" value="Genomic_DNA"/>
</dbReference>
<dbReference type="GO" id="GO:0017069">
    <property type="term" value="F:snRNA binding"/>
    <property type="evidence" value="ECO:0007669"/>
    <property type="project" value="TreeGrafter"/>
</dbReference>
<feature type="compositionally biased region" description="Pro residues" evidence="4">
    <location>
        <begin position="191"/>
        <end position="205"/>
    </location>
</feature>
<feature type="domain" description="RRM" evidence="5">
    <location>
        <begin position="284"/>
        <end position="360"/>
    </location>
</feature>
<keyword evidence="3" id="KW-0694">RNA-binding</keyword>
<dbReference type="InterPro" id="IPR035979">
    <property type="entry name" value="RBD_domain_sf"/>
</dbReference>
<dbReference type="Pfam" id="PF00076">
    <property type="entry name" value="RRM_1"/>
    <property type="match status" value="2"/>
</dbReference>
<feature type="region of interest" description="Disordered" evidence="4">
    <location>
        <begin position="1"/>
        <end position="45"/>
    </location>
</feature>
<dbReference type="PROSITE" id="PS50102">
    <property type="entry name" value="RRM"/>
    <property type="match status" value="1"/>
</dbReference>
<comment type="subcellular location">
    <subcellularLocation>
        <location evidence="1">Nucleus</location>
    </subcellularLocation>
</comment>
<dbReference type="Proteomes" id="UP000663891">
    <property type="component" value="Unassembled WGS sequence"/>
</dbReference>
<evidence type="ECO:0000259" key="5">
    <source>
        <dbReference type="PROSITE" id="PS50102"/>
    </source>
</evidence>
<gene>
    <name evidence="7" type="ORF">OKA104_LOCUS21498</name>
    <name evidence="6" type="ORF">VCS650_LOCUS3955</name>
</gene>
<sequence length="360" mass="41382">MNSPSPPPYGGTNSRRARYSRSPVGGIPPSKRSKPSNSIDPYDHNEAYLRERSESYTSICVKRINPKISDMRVRELCEKKFSKYGSHSVKIYRRSNERVAFVNFTNADDARRARQAKSDLTWEGTQVFLDPVFYRKTVPASRPISPGSVHERFTSNQRSRHRSPQRPSSPLITSRSHSYRQSSSRRQRSISPPPTPPPPPPPPPRSSRRHYSPYIPVPPDLNDYTSKKSSRQQQQQQQRSSPSPARRHHNKQRSRSPNIRRIISAPAHRVNSDKDIVVQQEPSRILFIENLERNITESTLKQLFNRYGFIEELYIIKSSSTSKRVSAVIRFENMEMAYRARQAMDGHLIGETVSKIGYGV</sequence>
<feature type="compositionally biased region" description="Low complexity" evidence="4">
    <location>
        <begin position="165"/>
        <end position="182"/>
    </location>
</feature>
<dbReference type="OrthoDB" id="10050565at2759"/>
<organism evidence="7 8">
    <name type="scientific">Adineta steineri</name>
    <dbReference type="NCBI Taxonomy" id="433720"/>
    <lineage>
        <taxon>Eukaryota</taxon>
        <taxon>Metazoa</taxon>
        <taxon>Spiralia</taxon>
        <taxon>Gnathifera</taxon>
        <taxon>Rotifera</taxon>
        <taxon>Eurotatoria</taxon>
        <taxon>Bdelloidea</taxon>
        <taxon>Adinetida</taxon>
        <taxon>Adinetidae</taxon>
        <taxon>Adineta</taxon>
    </lineage>
</organism>
<dbReference type="GO" id="GO:0003729">
    <property type="term" value="F:mRNA binding"/>
    <property type="evidence" value="ECO:0007669"/>
    <property type="project" value="TreeGrafter"/>
</dbReference>
<dbReference type="InterPro" id="IPR000504">
    <property type="entry name" value="RRM_dom"/>
</dbReference>
<reference evidence="7" key="1">
    <citation type="submission" date="2021-02" db="EMBL/GenBank/DDBJ databases">
        <authorList>
            <person name="Nowell W R."/>
        </authorList>
    </citation>
    <scope>NUCLEOTIDE SEQUENCE</scope>
</reference>
<name>A0A819EKR1_9BILA</name>
<evidence type="ECO:0000313" key="8">
    <source>
        <dbReference type="Proteomes" id="UP000663881"/>
    </source>
</evidence>
<evidence type="ECO:0000313" key="6">
    <source>
        <dbReference type="EMBL" id="CAF0799895.1"/>
    </source>
</evidence>
<dbReference type="Proteomes" id="UP000663881">
    <property type="component" value="Unassembled WGS sequence"/>
</dbReference>
<dbReference type="GO" id="GO:0000398">
    <property type="term" value="P:mRNA splicing, via spliceosome"/>
    <property type="evidence" value="ECO:0007669"/>
    <property type="project" value="TreeGrafter"/>
</dbReference>
<feature type="region of interest" description="Disordered" evidence="4">
    <location>
        <begin position="139"/>
        <end position="260"/>
    </location>
</feature>
<dbReference type="SUPFAM" id="SSF54928">
    <property type="entry name" value="RNA-binding domain, RBD"/>
    <property type="match status" value="1"/>
</dbReference>
<dbReference type="Gene3D" id="3.30.70.330">
    <property type="match status" value="2"/>
</dbReference>
<protein>
    <recommendedName>
        <fullName evidence="5">RRM domain-containing protein</fullName>
    </recommendedName>
</protein>
<evidence type="ECO:0000256" key="2">
    <source>
        <dbReference type="ARBA" id="ARBA00023242"/>
    </source>
</evidence>
<dbReference type="GO" id="GO:0071011">
    <property type="term" value="C:precatalytic spliceosome"/>
    <property type="evidence" value="ECO:0007669"/>
    <property type="project" value="TreeGrafter"/>
</dbReference>
<evidence type="ECO:0000256" key="3">
    <source>
        <dbReference type="PROSITE-ProRule" id="PRU00176"/>
    </source>
</evidence>